<dbReference type="AlphaFoldDB" id="A0A318SPX4"/>
<evidence type="ECO:0000313" key="1">
    <source>
        <dbReference type="EMBL" id="PYE83920.1"/>
    </source>
</evidence>
<gene>
    <name evidence="1" type="ORF">DFP88_103281</name>
</gene>
<reference evidence="1 2" key="1">
    <citation type="submission" date="2018-06" db="EMBL/GenBank/DDBJ databases">
        <title>Genomic Encyclopedia of Type Strains, Phase III (KMG-III): the genomes of soil and plant-associated and newly described type strains.</title>
        <authorList>
            <person name="Whitman W."/>
        </authorList>
    </citation>
    <scope>NUCLEOTIDE SEQUENCE [LARGE SCALE GENOMIC DNA]</scope>
    <source>
        <strain evidence="1 2">CECT 9025</strain>
    </source>
</reference>
<dbReference type="OrthoDB" id="7849247at2"/>
<name>A0A318SPX4_9RHOB</name>
<evidence type="ECO:0000313" key="2">
    <source>
        <dbReference type="Proteomes" id="UP000248311"/>
    </source>
</evidence>
<dbReference type="RefSeq" id="WP_110814467.1">
    <property type="nucleotide sequence ID" value="NZ_QJTE01000003.1"/>
</dbReference>
<organism evidence="1 2">
    <name type="scientific">Pseudoroseicyclus aestuarii</name>
    <dbReference type="NCBI Taxonomy" id="1795041"/>
    <lineage>
        <taxon>Bacteria</taxon>
        <taxon>Pseudomonadati</taxon>
        <taxon>Pseudomonadota</taxon>
        <taxon>Alphaproteobacteria</taxon>
        <taxon>Rhodobacterales</taxon>
        <taxon>Paracoccaceae</taxon>
        <taxon>Pseudoroseicyclus</taxon>
    </lineage>
</organism>
<dbReference type="Proteomes" id="UP000248311">
    <property type="component" value="Unassembled WGS sequence"/>
</dbReference>
<proteinExistence type="predicted"/>
<accession>A0A318SPX4</accession>
<comment type="caution">
    <text evidence="1">The sequence shown here is derived from an EMBL/GenBank/DDBJ whole genome shotgun (WGS) entry which is preliminary data.</text>
</comment>
<sequence>MAADLPELYFRLHPGGATVFRVAPDGAQRRLDLLPLAEVTLPGAAIRPLGAADLGAQDRLAIRAWIEARAEATPGPGGAPRQSAVTAINHAAHWAETKATDTDLEAASEELLLAMHDLRAVLLRKKTERLAATAPKADPPRD</sequence>
<dbReference type="EMBL" id="QJTE01000003">
    <property type="protein sequence ID" value="PYE83920.1"/>
    <property type="molecule type" value="Genomic_DNA"/>
</dbReference>
<protein>
    <submittedName>
        <fullName evidence="1">Uncharacterized protein</fullName>
    </submittedName>
</protein>
<keyword evidence="2" id="KW-1185">Reference proteome</keyword>